<dbReference type="OrthoDB" id="9150135at2"/>
<dbReference type="GO" id="GO:0005886">
    <property type="term" value="C:plasma membrane"/>
    <property type="evidence" value="ECO:0007669"/>
    <property type="project" value="UniProtKB-SubCell"/>
</dbReference>
<evidence type="ECO:0000313" key="11">
    <source>
        <dbReference type="Proteomes" id="UP000001700"/>
    </source>
</evidence>
<evidence type="ECO:0000256" key="4">
    <source>
        <dbReference type="ARBA" id="ARBA00022519"/>
    </source>
</evidence>
<feature type="transmembrane region" description="Helical" evidence="8">
    <location>
        <begin position="364"/>
        <end position="384"/>
    </location>
</feature>
<dbReference type="InterPro" id="IPR026032">
    <property type="entry name" value="HcaT-like"/>
</dbReference>
<proteinExistence type="predicted"/>
<dbReference type="STRING" id="515618.RIEPE_0332"/>
<dbReference type="RefSeq" id="WP_013087888.1">
    <property type="nucleotide sequence ID" value="NC_014109.1"/>
</dbReference>
<accession>D4G8C5</accession>
<evidence type="ECO:0000256" key="5">
    <source>
        <dbReference type="ARBA" id="ARBA00022692"/>
    </source>
</evidence>
<name>D4G8C5_RIEPU</name>
<dbReference type="Pfam" id="PF12832">
    <property type="entry name" value="MFS_1_like"/>
    <property type="match status" value="1"/>
</dbReference>
<keyword evidence="7 8" id="KW-0472">Membrane</keyword>
<dbReference type="AlphaFoldDB" id="D4G8C5"/>
<dbReference type="Gene3D" id="1.20.1250.20">
    <property type="entry name" value="MFS general substrate transporter like domains"/>
    <property type="match status" value="2"/>
</dbReference>
<keyword evidence="6 8" id="KW-1133">Transmembrane helix</keyword>
<keyword evidence="11" id="KW-1185">Reference proteome</keyword>
<feature type="transmembrane region" description="Helical" evidence="8">
    <location>
        <begin position="300"/>
        <end position="320"/>
    </location>
</feature>
<dbReference type="InterPro" id="IPR036259">
    <property type="entry name" value="MFS_trans_sf"/>
</dbReference>
<dbReference type="SUPFAM" id="SSF103473">
    <property type="entry name" value="MFS general substrate transporter"/>
    <property type="match status" value="1"/>
</dbReference>
<feature type="transmembrane region" description="Helical" evidence="8">
    <location>
        <begin position="275"/>
        <end position="294"/>
    </location>
</feature>
<dbReference type="HOGENOM" id="CLU_013133_6_0_6"/>
<feature type="transmembrane region" description="Helical" evidence="8">
    <location>
        <begin position="210"/>
        <end position="230"/>
    </location>
</feature>
<evidence type="ECO:0000256" key="6">
    <source>
        <dbReference type="ARBA" id="ARBA00022989"/>
    </source>
</evidence>
<keyword evidence="4" id="KW-0997">Cell inner membrane</keyword>
<feature type="transmembrane region" description="Helical" evidence="8">
    <location>
        <begin position="332"/>
        <end position="358"/>
    </location>
</feature>
<dbReference type="NCBIfam" id="NF008346">
    <property type="entry name" value="PRK11128.1"/>
    <property type="match status" value="1"/>
</dbReference>
<evidence type="ECO:0000313" key="10">
    <source>
        <dbReference type="EMBL" id="ADD79912.1"/>
    </source>
</evidence>
<feature type="transmembrane region" description="Helical" evidence="8">
    <location>
        <begin position="12"/>
        <end position="35"/>
    </location>
</feature>
<dbReference type="PANTHER" id="PTHR23522">
    <property type="entry name" value="BLL5896 PROTEIN"/>
    <property type="match status" value="1"/>
</dbReference>
<reference evidence="10" key="1">
    <citation type="submission" date="2008-05" db="EMBL/GenBank/DDBJ databases">
        <title>Genome sequence of Riesia pediculicola USDA.</title>
        <authorList>
            <person name="Kirkness E.F."/>
        </authorList>
    </citation>
    <scope>NUCLEOTIDE SEQUENCE [LARGE SCALE GENOMIC DNA]</scope>
    <source>
        <strain evidence="10">USDA</strain>
    </source>
</reference>
<comment type="subcellular location">
    <subcellularLocation>
        <location evidence="1">Cell inner membrane</location>
        <topology evidence="1">Multi-pass membrane protein</topology>
    </subcellularLocation>
</comment>
<dbReference type="EMBL" id="CP001085">
    <property type="protein sequence ID" value="ADD79912.1"/>
    <property type="molecule type" value="Genomic_DNA"/>
</dbReference>
<keyword evidence="2" id="KW-0813">Transport</keyword>
<keyword evidence="5 8" id="KW-0812">Transmembrane</keyword>
<evidence type="ECO:0000256" key="8">
    <source>
        <dbReference type="SAM" id="Phobius"/>
    </source>
</evidence>
<dbReference type="PANTHER" id="PTHR23522:SF10">
    <property type="entry name" value="3-PHENYLPROPIONIC ACID TRANSPORTER-RELATED"/>
    <property type="match status" value="1"/>
</dbReference>
<organism evidence="10 11">
    <name type="scientific">Riesia pediculicola (strain USDA)</name>
    <dbReference type="NCBI Taxonomy" id="515618"/>
    <lineage>
        <taxon>Bacteria</taxon>
        <taxon>Pseudomonadati</taxon>
        <taxon>Pseudomonadota</taxon>
        <taxon>Gammaproteobacteria</taxon>
        <taxon>Enterobacterales</taxon>
        <taxon>Enterobacteriaceae</taxon>
        <taxon>Candidatus Riesia</taxon>
    </lineage>
</organism>
<dbReference type="InterPro" id="IPR024989">
    <property type="entry name" value="MFS_assoc_dom"/>
</dbReference>
<dbReference type="NCBIfam" id="NF037955">
    <property type="entry name" value="mfs"/>
    <property type="match status" value="1"/>
</dbReference>
<dbReference type="eggNOG" id="COG2814">
    <property type="taxonomic scope" value="Bacteria"/>
</dbReference>
<evidence type="ECO:0000256" key="1">
    <source>
        <dbReference type="ARBA" id="ARBA00004429"/>
    </source>
</evidence>
<dbReference type="Proteomes" id="UP000001700">
    <property type="component" value="Chromosome"/>
</dbReference>
<feature type="transmembrane region" description="Helical" evidence="8">
    <location>
        <begin position="242"/>
        <end position="263"/>
    </location>
</feature>
<sequence>MSNLSVRWLASDYFNYFFTNGIFFPFISVWLNYLGIEASKVGILISSGLIARFIGSLVIMKMVDRIGQTIVFIRCLSVITLILSFGFLLCSSWICMLLIIIGFNFFFSPMIPLTDVLTSHLQRKVSFEYGKVRVWGSVSFILSSFLTGYAAHQFGYHTIIYMLLVSEFFTSFSLMIHPNIKLNLYSKRDRKSLRKEKNSSFFEILKEKEILKFLFCTTLLQSSHAAYYGFSSVYWKEIGYSIEHVGTLWSVSIFSEIVLLIVFEKIKFKFCQVRSIFLYSTFFTIVRWNLVAFFSKSFIVLLFSQLLHSGTFTLCHLASIEFINRHSSKKIILLNALYSSLGLGIGLAILAVISGFIYQNFPSRHNLVFFLMSLIASPVVFLRIKA</sequence>
<evidence type="ECO:0000259" key="9">
    <source>
        <dbReference type="Pfam" id="PF12832"/>
    </source>
</evidence>
<dbReference type="GO" id="GO:0030395">
    <property type="term" value="F:lactose binding"/>
    <property type="evidence" value="ECO:0007669"/>
    <property type="project" value="TreeGrafter"/>
</dbReference>
<feature type="transmembrane region" description="Helical" evidence="8">
    <location>
        <begin position="41"/>
        <end position="59"/>
    </location>
</feature>
<keyword evidence="3" id="KW-1003">Cell membrane</keyword>
<gene>
    <name evidence="10" type="ordered locus">RIEPE_0332</name>
</gene>
<dbReference type="KEGG" id="rip:RIEPE_0332"/>
<feature type="transmembrane region" description="Helical" evidence="8">
    <location>
        <begin position="158"/>
        <end position="180"/>
    </location>
</feature>
<evidence type="ECO:0000256" key="3">
    <source>
        <dbReference type="ARBA" id="ARBA00022475"/>
    </source>
</evidence>
<dbReference type="PIRSF" id="PIRSF004925">
    <property type="entry name" value="HcaT"/>
    <property type="match status" value="1"/>
</dbReference>
<dbReference type="GO" id="GO:0015528">
    <property type="term" value="F:lactose:proton symporter activity"/>
    <property type="evidence" value="ECO:0007669"/>
    <property type="project" value="TreeGrafter"/>
</dbReference>
<feature type="domain" description="Major facilitator superfamily associated" evidence="9">
    <location>
        <begin position="8"/>
        <end position="364"/>
    </location>
</feature>
<protein>
    <submittedName>
        <fullName evidence="10">Probable 3-phenylpropionic acid transporter</fullName>
    </submittedName>
</protein>
<evidence type="ECO:0000256" key="2">
    <source>
        <dbReference type="ARBA" id="ARBA00022448"/>
    </source>
</evidence>
<evidence type="ECO:0000256" key="7">
    <source>
        <dbReference type="ARBA" id="ARBA00023136"/>
    </source>
</evidence>